<dbReference type="RefSeq" id="WP_130232505.1">
    <property type="nucleotide sequence ID" value="NZ_BMEF01000010.1"/>
</dbReference>
<sequence>MKKIILSFLVFFSTSLFANENKMQVFKPLTSTCPASWYEEMKNITKDVEVITLRDVKAIKRDVGVPYELQSCNTSFLNDFVFEGNVPLAAIKDYLANPVKNSIGLALPAYENDKDRKKVFVIFEDKTYEEFGMY</sequence>
<dbReference type="KEGG" id="apai:APAC_0378"/>
<evidence type="ECO:0000313" key="1">
    <source>
        <dbReference type="EMBL" id="QEP33539.1"/>
    </source>
</evidence>
<protein>
    <submittedName>
        <fullName evidence="1">DUF411 domain-containing protein</fullName>
    </submittedName>
</protein>
<name>A0A5C2H540_9BACT</name>
<reference evidence="1 2" key="3">
    <citation type="submission" date="2019-09" db="EMBL/GenBank/DDBJ databases">
        <title>Taxonomic note: a critical rebuttal of the proposed division of the genus Arcobacter into six genera, emended descriptions of Arcobacter anaerophilus and the genus Arcobacter, and an assessment of genus-level boundaries for Epsilonproteobacteria using in silico genomic comparator tools.</title>
        <authorList>
            <person name="On S.L.W."/>
            <person name="Miller W.G."/>
            <person name="Biggs P."/>
            <person name="Cornelius A."/>
            <person name="Vandamme P."/>
        </authorList>
    </citation>
    <scope>NUCLEOTIDE SEQUENCE [LARGE SCALE GENOMIC DNA]</scope>
    <source>
        <strain evidence="1 2">LMG 26638</strain>
    </source>
</reference>
<keyword evidence="2" id="KW-1185">Reference proteome</keyword>
<proteinExistence type="predicted"/>
<reference evidence="2" key="1">
    <citation type="submission" date="2019-09" db="EMBL/GenBank/DDBJ databases">
        <title>Complete genome sequencing of four Arcobacter species reveals a diverse suite of mobile elements.</title>
        <authorList>
            <person name="On S.L.W."/>
            <person name="Miller W.G."/>
            <person name="Biggs P."/>
            <person name="Cornelius A."/>
            <person name="Vandamme P."/>
        </authorList>
    </citation>
    <scope>NUCLEOTIDE SEQUENCE [LARGE SCALE GENOMIC DNA]</scope>
    <source>
        <strain evidence="2">LMG 26638</strain>
    </source>
</reference>
<reference evidence="1 2" key="2">
    <citation type="submission" date="2019-09" db="EMBL/GenBank/DDBJ databases">
        <title>Complete genome sequencing of four Arcobacter species reveals a diverse suite of mobile elements.</title>
        <authorList>
            <person name="Miller W.G."/>
            <person name="Yee E."/>
            <person name="Bono J.L."/>
        </authorList>
    </citation>
    <scope>NUCLEOTIDE SEQUENCE [LARGE SCALE GENOMIC DNA]</scope>
    <source>
        <strain evidence="1 2">LMG 26638</strain>
    </source>
</reference>
<dbReference type="Pfam" id="PF04214">
    <property type="entry name" value="DUF411"/>
    <property type="match status" value="1"/>
</dbReference>
<dbReference type="AlphaFoldDB" id="A0A5C2H540"/>
<gene>
    <name evidence="1" type="ORF">APAC_0378</name>
</gene>
<dbReference type="OrthoDB" id="14727at2"/>
<evidence type="ECO:0000313" key="2">
    <source>
        <dbReference type="Proteomes" id="UP000322726"/>
    </source>
</evidence>
<dbReference type="InterPro" id="IPR007332">
    <property type="entry name" value="DUF411"/>
</dbReference>
<organism evidence="1 2">
    <name type="scientific">Malaciobacter pacificus</name>
    <dbReference type="NCBI Taxonomy" id="1080223"/>
    <lineage>
        <taxon>Bacteria</taxon>
        <taxon>Pseudomonadati</taxon>
        <taxon>Campylobacterota</taxon>
        <taxon>Epsilonproteobacteria</taxon>
        <taxon>Campylobacterales</taxon>
        <taxon>Arcobacteraceae</taxon>
        <taxon>Malaciobacter</taxon>
    </lineage>
</organism>
<dbReference type="Proteomes" id="UP000322726">
    <property type="component" value="Chromosome"/>
</dbReference>
<dbReference type="EMBL" id="CP035928">
    <property type="protein sequence ID" value="QEP33539.1"/>
    <property type="molecule type" value="Genomic_DNA"/>
</dbReference>
<accession>A0A5C2H540</accession>